<organism evidence="2 3">
    <name type="scientific">Phyllosticta capitalensis</name>
    <dbReference type="NCBI Taxonomy" id="121624"/>
    <lineage>
        <taxon>Eukaryota</taxon>
        <taxon>Fungi</taxon>
        <taxon>Dikarya</taxon>
        <taxon>Ascomycota</taxon>
        <taxon>Pezizomycotina</taxon>
        <taxon>Dothideomycetes</taxon>
        <taxon>Dothideomycetes incertae sedis</taxon>
        <taxon>Botryosphaeriales</taxon>
        <taxon>Phyllostictaceae</taxon>
        <taxon>Phyllosticta</taxon>
    </lineage>
</organism>
<protein>
    <submittedName>
        <fullName evidence="2">Uncharacterized protein</fullName>
    </submittedName>
</protein>
<evidence type="ECO:0000313" key="2">
    <source>
        <dbReference type="EMBL" id="KAK8239877.1"/>
    </source>
</evidence>
<proteinExistence type="predicted"/>
<dbReference type="Proteomes" id="UP001492380">
    <property type="component" value="Unassembled WGS sequence"/>
</dbReference>
<feature type="compositionally biased region" description="Low complexity" evidence="1">
    <location>
        <begin position="241"/>
        <end position="255"/>
    </location>
</feature>
<feature type="compositionally biased region" description="Low complexity" evidence="1">
    <location>
        <begin position="51"/>
        <end position="61"/>
    </location>
</feature>
<feature type="region of interest" description="Disordered" evidence="1">
    <location>
        <begin position="231"/>
        <end position="255"/>
    </location>
</feature>
<sequence>MSDADGDSTMHSSPRSSVSDDLFPGADSTNSAAAGAGMANTLHPAEGSAISASNTSSIAGGVPLPSTPAANIVKTGELSPPNSQGAPALPGGGSSASTTTTAMDVAAAGAGVQDATTINANGKRVYHTANTGAVLEAKGKAALDPPNTDVSIGGGIMVEGGGSSDAAGNSSNKPLVPSVHAASGYRWEREADAPGWAWKNKKAQEDWFKAEETFVDRDRMVKARYGDPLARDAAAAGGGAQQLNQNQQQQQQQPV</sequence>
<feature type="region of interest" description="Disordered" evidence="1">
    <location>
        <begin position="1"/>
        <end position="39"/>
    </location>
</feature>
<feature type="compositionally biased region" description="Low complexity" evidence="1">
    <location>
        <begin position="83"/>
        <end position="100"/>
    </location>
</feature>
<dbReference type="EMBL" id="JBBWRZ010000003">
    <property type="protein sequence ID" value="KAK8239877.1"/>
    <property type="molecule type" value="Genomic_DNA"/>
</dbReference>
<evidence type="ECO:0000256" key="1">
    <source>
        <dbReference type="SAM" id="MobiDB-lite"/>
    </source>
</evidence>
<name>A0ABR1YUJ8_9PEZI</name>
<reference evidence="2 3" key="1">
    <citation type="submission" date="2024-04" db="EMBL/GenBank/DDBJ databases">
        <title>Phyllosticta paracitricarpa is synonymous to the EU quarantine fungus P. citricarpa based on phylogenomic analyses.</title>
        <authorList>
            <consortium name="Lawrence Berkeley National Laboratory"/>
            <person name="Van Ingen-Buijs V.A."/>
            <person name="Van Westerhoven A.C."/>
            <person name="Haridas S."/>
            <person name="Skiadas P."/>
            <person name="Martin F."/>
            <person name="Groenewald J.Z."/>
            <person name="Crous P.W."/>
            <person name="Seidl M.F."/>
        </authorList>
    </citation>
    <scope>NUCLEOTIDE SEQUENCE [LARGE SCALE GENOMIC DNA]</scope>
    <source>
        <strain evidence="2 3">CBS 123374</strain>
    </source>
</reference>
<gene>
    <name evidence="2" type="ORF">HDK90DRAFT_508417</name>
</gene>
<feature type="region of interest" description="Disordered" evidence="1">
    <location>
        <begin position="51"/>
        <end position="100"/>
    </location>
</feature>
<keyword evidence="3" id="KW-1185">Reference proteome</keyword>
<comment type="caution">
    <text evidence="2">The sequence shown here is derived from an EMBL/GenBank/DDBJ whole genome shotgun (WGS) entry which is preliminary data.</text>
</comment>
<evidence type="ECO:0000313" key="3">
    <source>
        <dbReference type="Proteomes" id="UP001492380"/>
    </source>
</evidence>
<accession>A0ABR1YUJ8</accession>
<feature type="compositionally biased region" description="Polar residues" evidence="1">
    <location>
        <begin position="9"/>
        <end position="19"/>
    </location>
</feature>